<gene>
    <name evidence="1" type="ORF">UY17_C0022G0001</name>
</gene>
<sequence>MDRTFPCEGKNAGSIPAERTFAEGYSVFCGKFYVFRFWLYIYVLAPIVEWIQCLPPKEAVQVRFLLGAPDRKSQRVLVRLASLGD</sequence>
<comment type="caution">
    <text evidence="1">The sequence shown here is derived from an EMBL/GenBank/DDBJ whole genome shotgun (WGS) entry which is preliminary data.</text>
</comment>
<proteinExistence type="predicted"/>
<evidence type="ECO:0000313" key="1">
    <source>
        <dbReference type="EMBL" id="KKU87287.1"/>
    </source>
</evidence>
<name>A0A0G1TZN8_9BACT</name>
<dbReference type="EMBL" id="LCOZ01000022">
    <property type="protein sequence ID" value="KKU87287.1"/>
    <property type="molecule type" value="Genomic_DNA"/>
</dbReference>
<evidence type="ECO:0000313" key="2">
    <source>
        <dbReference type="Proteomes" id="UP000034772"/>
    </source>
</evidence>
<organism evidence="1 2">
    <name type="scientific">Candidatus Beckwithbacteria bacterium GW2011_GWC2_47_9</name>
    <dbReference type="NCBI Taxonomy" id="1618373"/>
    <lineage>
        <taxon>Bacteria</taxon>
        <taxon>Candidatus Beckwithiibacteriota</taxon>
    </lineage>
</organism>
<dbReference type="AlphaFoldDB" id="A0A0G1TZN8"/>
<accession>A0A0G1TZN8</accession>
<reference evidence="1 2" key="1">
    <citation type="journal article" date="2015" name="Nature">
        <title>rRNA introns, odd ribosomes, and small enigmatic genomes across a large radiation of phyla.</title>
        <authorList>
            <person name="Brown C.T."/>
            <person name="Hug L.A."/>
            <person name="Thomas B.C."/>
            <person name="Sharon I."/>
            <person name="Castelle C.J."/>
            <person name="Singh A."/>
            <person name="Wilkins M.J."/>
            <person name="Williams K.H."/>
            <person name="Banfield J.F."/>
        </authorList>
    </citation>
    <scope>NUCLEOTIDE SEQUENCE [LARGE SCALE GENOMIC DNA]</scope>
</reference>
<dbReference type="Proteomes" id="UP000034772">
    <property type="component" value="Unassembled WGS sequence"/>
</dbReference>
<protein>
    <submittedName>
        <fullName evidence="1">Uncharacterized protein</fullName>
    </submittedName>
</protein>